<dbReference type="InterPro" id="IPR001789">
    <property type="entry name" value="Sig_transdc_resp-reg_receiver"/>
</dbReference>
<evidence type="ECO:0000313" key="5">
    <source>
        <dbReference type="EMBL" id="KAA2261552.1"/>
    </source>
</evidence>
<feature type="region of interest" description="Disordered" evidence="2">
    <location>
        <begin position="125"/>
        <end position="145"/>
    </location>
</feature>
<feature type="compositionally biased region" description="Pro residues" evidence="2">
    <location>
        <begin position="131"/>
        <end position="145"/>
    </location>
</feature>
<dbReference type="PANTHER" id="PTHR37299:SF1">
    <property type="entry name" value="STAGE 0 SPORULATION PROTEIN A HOMOLOG"/>
    <property type="match status" value="1"/>
</dbReference>
<feature type="modified residue" description="4-aspartylphosphate" evidence="1">
    <location>
        <position position="58"/>
    </location>
</feature>
<feature type="domain" description="HTH LytTR-type" evidence="4">
    <location>
        <begin position="153"/>
        <end position="255"/>
    </location>
</feature>
<dbReference type="GO" id="GO:0000156">
    <property type="term" value="F:phosphorelay response regulator activity"/>
    <property type="evidence" value="ECO:0007669"/>
    <property type="project" value="InterPro"/>
</dbReference>
<dbReference type="PANTHER" id="PTHR37299">
    <property type="entry name" value="TRANSCRIPTIONAL REGULATOR-RELATED"/>
    <property type="match status" value="1"/>
</dbReference>
<keyword evidence="1" id="KW-0597">Phosphoprotein</keyword>
<dbReference type="GO" id="GO:0003677">
    <property type="term" value="F:DNA binding"/>
    <property type="evidence" value="ECO:0007669"/>
    <property type="project" value="InterPro"/>
</dbReference>
<dbReference type="EMBL" id="VUOB01000028">
    <property type="protein sequence ID" value="KAA2261552.1"/>
    <property type="molecule type" value="Genomic_DNA"/>
</dbReference>
<dbReference type="Pfam" id="PF00072">
    <property type="entry name" value="Response_reg"/>
    <property type="match status" value="1"/>
</dbReference>
<dbReference type="Pfam" id="PF04397">
    <property type="entry name" value="LytTR"/>
    <property type="match status" value="1"/>
</dbReference>
<dbReference type="Proteomes" id="UP000323454">
    <property type="component" value="Unassembled WGS sequence"/>
</dbReference>
<dbReference type="PROSITE" id="PS50930">
    <property type="entry name" value="HTH_LYTTR"/>
    <property type="match status" value="1"/>
</dbReference>
<evidence type="ECO:0000313" key="6">
    <source>
        <dbReference type="Proteomes" id="UP000323454"/>
    </source>
</evidence>
<dbReference type="InterPro" id="IPR011006">
    <property type="entry name" value="CheY-like_superfamily"/>
</dbReference>
<sequence>MRILAVDDEVPVLEELVYLLRADPRVAAAEGVTDATAALRHLHRALDSGRPIDAVFLDLRMPGLNGMDMARLLAQFARPPAIVFVTAYNDSAVEAFELKVVDYLLKPVRPERLTEAVHRVAHASGESALVPEPPPVEAPSPPSPVVPADDETIPVELAGVTRFLRLSEVRFVIAEGDYARLHTAKGSFLVRSPLTSLEERWRQAGFVRIHRSHLVALHHVEQLHMHGGQLTVRVDGENLAVSRRHARQLRDLLIRQAKIGLPRDGAQ</sequence>
<accession>A0A5B2XFH6</accession>
<dbReference type="SMART" id="SM00850">
    <property type="entry name" value="LytTR"/>
    <property type="match status" value="1"/>
</dbReference>
<evidence type="ECO:0000259" key="3">
    <source>
        <dbReference type="PROSITE" id="PS50110"/>
    </source>
</evidence>
<keyword evidence="6" id="KW-1185">Reference proteome</keyword>
<dbReference type="AlphaFoldDB" id="A0A5B2XFH6"/>
<name>A0A5B2XFH6_9PSEU</name>
<gene>
    <name evidence="5" type="ORF">F0L68_17200</name>
</gene>
<proteinExistence type="predicted"/>
<dbReference type="SUPFAM" id="SSF52172">
    <property type="entry name" value="CheY-like"/>
    <property type="match status" value="1"/>
</dbReference>
<evidence type="ECO:0000256" key="1">
    <source>
        <dbReference type="PROSITE-ProRule" id="PRU00169"/>
    </source>
</evidence>
<dbReference type="InterPro" id="IPR046947">
    <property type="entry name" value="LytR-like"/>
</dbReference>
<evidence type="ECO:0000256" key="2">
    <source>
        <dbReference type="SAM" id="MobiDB-lite"/>
    </source>
</evidence>
<dbReference type="Gene3D" id="2.40.50.1020">
    <property type="entry name" value="LytTr DNA-binding domain"/>
    <property type="match status" value="1"/>
</dbReference>
<dbReference type="SMART" id="SM00448">
    <property type="entry name" value="REC"/>
    <property type="match status" value="1"/>
</dbReference>
<protein>
    <submittedName>
        <fullName evidence="5">Response regulator transcription factor</fullName>
    </submittedName>
</protein>
<reference evidence="5 6" key="2">
    <citation type="submission" date="2019-09" db="EMBL/GenBank/DDBJ databases">
        <authorList>
            <person name="Jin C."/>
        </authorList>
    </citation>
    <scope>NUCLEOTIDE SEQUENCE [LARGE SCALE GENOMIC DNA]</scope>
    <source>
        <strain evidence="5 6">AN110305</strain>
    </source>
</reference>
<reference evidence="5 6" key="1">
    <citation type="submission" date="2019-09" db="EMBL/GenBank/DDBJ databases">
        <title>Goodfellowia gen. nov., a new genus of the Pseudonocardineae related to Actinoalloteichus, containing Goodfellowia coeruleoviolacea gen. nov., comb. nov. gen. nov., comb. nov.</title>
        <authorList>
            <person name="Labeda D."/>
        </authorList>
    </citation>
    <scope>NUCLEOTIDE SEQUENCE [LARGE SCALE GENOMIC DNA]</scope>
    <source>
        <strain evidence="5 6">AN110305</strain>
    </source>
</reference>
<organism evidence="5 6">
    <name type="scientific">Solihabitans fulvus</name>
    <dbReference type="NCBI Taxonomy" id="1892852"/>
    <lineage>
        <taxon>Bacteria</taxon>
        <taxon>Bacillati</taxon>
        <taxon>Actinomycetota</taxon>
        <taxon>Actinomycetes</taxon>
        <taxon>Pseudonocardiales</taxon>
        <taxon>Pseudonocardiaceae</taxon>
        <taxon>Solihabitans</taxon>
    </lineage>
</organism>
<evidence type="ECO:0000259" key="4">
    <source>
        <dbReference type="PROSITE" id="PS50930"/>
    </source>
</evidence>
<dbReference type="InterPro" id="IPR007492">
    <property type="entry name" value="LytTR_DNA-bd_dom"/>
</dbReference>
<dbReference type="Gene3D" id="3.40.50.2300">
    <property type="match status" value="1"/>
</dbReference>
<feature type="domain" description="Response regulatory" evidence="3">
    <location>
        <begin position="2"/>
        <end position="121"/>
    </location>
</feature>
<comment type="caution">
    <text evidence="5">The sequence shown here is derived from an EMBL/GenBank/DDBJ whole genome shotgun (WGS) entry which is preliminary data.</text>
</comment>
<dbReference type="OrthoDB" id="236568at2"/>
<dbReference type="PROSITE" id="PS50110">
    <property type="entry name" value="RESPONSE_REGULATORY"/>
    <property type="match status" value="1"/>
</dbReference>